<reference evidence="3" key="1">
    <citation type="submission" date="2016-10" db="EMBL/GenBank/DDBJ databases">
        <authorList>
            <person name="Jeantristanb JTB J.-T."/>
            <person name="Ricardo R."/>
        </authorList>
    </citation>
    <scope>NUCLEOTIDE SEQUENCE [LARGE SCALE GENOMIC DNA]</scope>
</reference>
<name>A0A2X0M9V9_9BASI</name>
<feature type="region of interest" description="Disordered" evidence="1">
    <location>
        <begin position="501"/>
        <end position="628"/>
    </location>
</feature>
<gene>
    <name evidence="2" type="ORF">BZ3500_MVSOF-1268-A1-R1_CHR2-3G05293</name>
</gene>
<feature type="region of interest" description="Disordered" evidence="1">
    <location>
        <begin position="1"/>
        <end position="486"/>
    </location>
</feature>
<feature type="compositionally biased region" description="Low complexity" evidence="1">
    <location>
        <begin position="44"/>
        <end position="63"/>
    </location>
</feature>
<feature type="compositionally biased region" description="Pro residues" evidence="1">
    <location>
        <begin position="246"/>
        <end position="263"/>
    </location>
</feature>
<sequence>MSLSKRRPYNKTPTTSLATKDRLSSIKRTGPTFDRSSTAPPPLTKTTSPGSSSSLRRLSTGLGQVKLTSSSPLATRPVISGTHSPSNLSSDPPSSSMSPQRQKGRPRSSLRPEDLSSEVSFQIAPGAVQPRLSQLKDHLTPPSQRESSPPPPRPREPSPEFERPPTPDFPLAPIHGFQRPPTPPLSSSSSHAAPRPPRVRQHSFSLVIEPKVPTPKPYVLGEPPLVRQPRRKVAPSSPTTQAQSQPPAPPRLPLSPSPTPGPYPSRRRRAESTTSTTIAELPKQDSQTSSASPAKKHKFEPFVNQILDPLPEYDALDEEESEDELGWDRSSVGDRAKRRTSSGPPSRRASFGIVKTGIKRVRRRASSTFEYSSFEAKRLGGAEKEDEQRLGMTGLPTPPTSRGAEEAEASRSLMSGNGSSSSSGAERSSSVVPFTSPHRERPQNQHNQHRRSYPPLNHPSRRTSFQSSSTHFSPTLSTTRQLTSEASWVPITYLTPEGFRREGTVVLPSEEWVDGPSQRTREEDGDGSDDELMLGPWGSRDDGLVKKMTSELQPQHEDQAEAEPEAEQDEHLEAGPLDPPPRTKPKSTFSSPLRPSSRSRLSRSKTIILDLPPLPALPEESEDELDCI</sequence>
<evidence type="ECO:0000256" key="1">
    <source>
        <dbReference type="SAM" id="MobiDB-lite"/>
    </source>
</evidence>
<feature type="compositionally biased region" description="Low complexity" evidence="1">
    <location>
        <begin position="590"/>
        <end position="599"/>
    </location>
</feature>
<feature type="compositionally biased region" description="Acidic residues" evidence="1">
    <location>
        <begin position="314"/>
        <end position="325"/>
    </location>
</feature>
<feature type="compositionally biased region" description="Basic and acidic residues" evidence="1">
    <location>
        <begin position="153"/>
        <end position="165"/>
    </location>
</feature>
<dbReference type="STRING" id="289078.A0A2X0M9V9"/>
<dbReference type="OrthoDB" id="10548891at2759"/>
<organism evidence="2 3">
    <name type="scientific">Microbotryum saponariae</name>
    <dbReference type="NCBI Taxonomy" id="289078"/>
    <lineage>
        <taxon>Eukaryota</taxon>
        <taxon>Fungi</taxon>
        <taxon>Dikarya</taxon>
        <taxon>Basidiomycota</taxon>
        <taxon>Pucciniomycotina</taxon>
        <taxon>Microbotryomycetes</taxon>
        <taxon>Microbotryales</taxon>
        <taxon>Microbotryaceae</taxon>
        <taxon>Microbotryum</taxon>
    </lineage>
</organism>
<feature type="compositionally biased region" description="Acidic residues" evidence="1">
    <location>
        <begin position="619"/>
        <end position="628"/>
    </location>
</feature>
<dbReference type="EMBL" id="FMWP01000011">
    <property type="protein sequence ID" value="SCZ87825.1"/>
    <property type="molecule type" value="Genomic_DNA"/>
</dbReference>
<dbReference type="Proteomes" id="UP000249723">
    <property type="component" value="Unassembled WGS sequence"/>
</dbReference>
<protein>
    <submittedName>
        <fullName evidence="2">BZ3500_MvSof-1268-A1-R1_Chr2-3g05293 protein</fullName>
    </submittedName>
</protein>
<evidence type="ECO:0000313" key="3">
    <source>
        <dbReference type="Proteomes" id="UP000249723"/>
    </source>
</evidence>
<feature type="compositionally biased region" description="Acidic residues" evidence="1">
    <location>
        <begin position="560"/>
        <end position="570"/>
    </location>
</feature>
<feature type="compositionally biased region" description="Low complexity" evidence="1">
    <location>
        <begin position="234"/>
        <end position="245"/>
    </location>
</feature>
<dbReference type="AlphaFoldDB" id="A0A2X0M9V9"/>
<feature type="compositionally biased region" description="Polar residues" evidence="1">
    <location>
        <begin position="462"/>
        <end position="486"/>
    </location>
</feature>
<feature type="compositionally biased region" description="Basic and acidic residues" evidence="1">
    <location>
        <begin position="375"/>
        <end position="389"/>
    </location>
</feature>
<proteinExistence type="predicted"/>
<accession>A0A2X0M9V9</accession>
<feature type="compositionally biased region" description="Acidic residues" evidence="1">
    <location>
        <begin position="523"/>
        <end position="532"/>
    </location>
</feature>
<feature type="compositionally biased region" description="Low complexity" evidence="1">
    <location>
        <begin position="410"/>
        <end position="430"/>
    </location>
</feature>
<evidence type="ECO:0000313" key="2">
    <source>
        <dbReference type="EMBL" id="SCZ87825.1"/>
    </source>
</evidence>
<feature type="compositionally biased region" description="Basic and acidic residues" evidence="1">
    <location>
        <begin position="539"/>
        <end position="559"/>
    </location>
</feature>
<keyword evidence="3" id="KW-1185">Reference proteome</keyword>
<feature type="compositionally biased region" description="Low complexity" evidence="1">
    <location>
        <begin position="84"/>
        <end position="99"/>
    </location>
</feature>